<dbReference type="InterPro" id="IPR027417">
    <property type="entry name" value="P-loop_NTPase"/>
</dbReference>
<feature type="domain" description="Clp ATPase C-terminal" evidence="7">
    <location>
        <begin position="819"/>
        <end position="911"/>
    </location>
</feature>
<dbReference type="STRING" id="298386.PBPRA0673"/>
<dbReference type="Pfam" id="PF00004">
    <property type="entry name" value="AAA"/>
    <property type="match status" value="1"/>
</dbReference>
<dbReference type="PANTHER" id="PTHR11638">
    <property type="entry name" value="ATP-DEPENDENT CLP PROTEASE"/>
    <property type="match status" value="1"/>
</dbReference>
<evidence type="ECO:0000259" key="7">
    <source>
        <dbReference type="SMART" id="SM01086"/>
    </source>
</evidence>
<dbReference type="PRINTS" id="PR00300">
    <property type="entry name" value="CLPPROTEASEA"/>
</dbReference>
<proteinExistence type="inferred from homology"/>
<dbReference type="InterPro" id="IPR036628">
    <property type="entry name" value="Clp_N_dom_sf"/>
</dbReference>
<dbReference type="NCBIfam" id="TIGR03345">
    <property type="entry name" value="VI_ClpV1"/>
    <property type="match status" value="1"/>
</dbReference>
<dbReference type="CDD" id="cd00009">
    <property type="entry name" value="AAA"/>
    <property type="match status" value="1"/>
</dbReference>
<dbReference type="InterPro" id="IPR019489">
    <property type="entry name" value="Clp_ATPase_C"/>
</dbReference>
<dbReference type="InterPro" id="IPR018368">
    <property type="entry name" value="ClpA/B_CS1"/>
</dbReference>
<dbReference type="EMBL" id="CR378665">
    <property type="protein sequence ID" value="CAG19094.1"/>
    <property type="molecule type" value="Genomic_DNA"/>
</dbReference>
<accession>Q6LUD1</accession>
<protein>
    <submittedName>
        <fullName evidence="8">ATPase with chaperone activity</fullName>
    </submittedName>
</protein>
<evidence type="ECO:0000313" key="8">
    <source>
        <dbReference type="EMBL" id="CAG19094.1"/>
    </source>
</evidence>
<dbReference type="InterPro" id="IPR041546">
    <property type="entry name" value="ClpA/ClpB_AAA_lid"/>
</dbReference>
<keyword evidence="3" id="KW-0547">Nucleotide-binding</keyword>
<dbReference type="SMART" id="SM00382">
    <property type="entry name" value="AAA"/>
    <property type="match status" value="2"/>
</dbReference>
<reference evidence="9" key="1">
    <citation type="journal article" date="2005" name="Science">
        <title>Life at depth: Photobacterium profundum genome sequence and expression analysis.</title>
        <authorList>
            <person name="Vezzi A."/>
            <person name="Campanaro S."/>
            <person name="D'Angelo M."/>
            <person name="Simonato F."/>
            <person name="Vitulo N."/>
            <person name="Lauro F.M."/>
            <person name="Cestaro A."/>
            <person name="Malacrida G."/>
            <person name="Simionati B."/>
            <person name="Cannata N."/>
            <person name="Romualdi C."/>
            <person name="Bartlett D.H."/>
            <person name="Valle G."/>
        </authorList>
    </citation>
    <scope>NUCLEOTIDE SEQUENCE [LARGE SCALE GENOMIC DNA]</scope>
    <source>
        <strain evidence="9">ATCC BAA-1253 / SS9</strain>
    </source>
</reference>
<evidence type="ECO:0000256" key="5">
    <source>
        <dbReference type="ARBA" id="ARBA00023186"/>
    </source>
</evidence>
<dbReference type="Pfam" id="PF07724">
    <property type="entry name" value="AAA_2"/>
    <property type="match status" value="1"/>
</dbReference>
<keyword evidence="9" id="KW-1185">Reference proteome</keyword>
<dbReference type="InterPro" id="IPR050130">
    <property type="entry name" value="ClpA_ClpB"/>
</dbReference>
<dbReference type="PROSITE" id="PS00870">
    <property type="entry name" value="CLPAB_1"/>
    <property type="match status" value="1"/>
</dbReference>
<dbReference type="InterPro" id="IPR003593">
    <property type="entry name" value="AAA+_ATPase"/>
</dbReference>
<dbReference type="Pfam" id="PF17871">
    <property type="entry name" value="AAA_lid_9"/>
    <property type="match status" value="1"/>
</dbReference>
<dbReference type="Pfam" id="PF02861">
    <property type="entry name" value="Clp_N"/>
    <property type="match status" value="1"/>
</dbReference>
<dbReference type="InterPro" id="IPR001270">
    <property type="entry name" value="ClpA/B"/>
</dbReference>
<feature type="domain" description="AAA+ ATPase" evidence="6">
    <location>
        <begin position="647"/>
        <end position="789"/>
    </location>
</feature>
<dbReference type="FunFam" id="3.40.50.300:FF:000025">
    <property type="entry name" value="ATP-dependent Clp protease subunit"/>
    <property type="match status" value="1"/>
</dbReference>
<evidence type="ECO:0000256" key="4">
    <source>
        <dbReference type="ARBA" id="ARBA00022840"/>
    </source>
</evidence>
<name>Q6LUD1_PHOPR</name>
<comment type="similarity">
    <text evidence="1">Belongs to the ClpA/ClpB family.</text>
</comment>
<sequence>MASANGLYAFTYRNIKTEHHSVRSKRHAGYSVIARFSVSEYLAKLISVLGWIMSTMTLTSLVDKLTPEAKRTLELSAALANSRSHSSVEILHWLISIVDAQSSDYVAVSRCFDINDAQLKQDLMVKLERLPTGCDDAPGLAVHTVNLLRQAWLATTIEFNDNSIGAVHLLYTMLADDSLSSIVGFYSKELGKISPAQLLHVWPELVTKQKSNAVDQDPHLSAGSQTPALSQFTIDLTEQARNGDIDPIVGRDDEIRQMIDILSRRRQNNPILTGEAGVGKTAVVEGLALRVAANDVPESLQGVVIRSLDLALLQAGAGVKGEFENRLKSVVSEVKNSPVPIIIFIDEAHAMVGSGGQAGQSDAANILKPALARGELRTIAATTWAEYKKYFEKDAALARRFQVVKVEEPSEDLAVVMLRGLLPVMEAHHQVTITDQALQAAVRLSHRYISGRQLPDKAVGLLDTACARVAMSQATAPAKIEALNKYQQQLEAEIIQLEKEQKTGGDHQERLHNLQCELDTTATDLQAYQALWQQECVLINRAKALSTAVLESIEPIDEQAELIEIKLQLSANNEPMVFFEVDENLIAEVVSDWTGIPLGRMQTDEIQQVLALDKHLKKRVIGQDHALNHLAEVVKISRANLNDENKPNGVFLLSGPSGVGKTESALALAEQVYGSEAHITTINMSEYKEEHKVSLLLGSPPGYIGFGEGGVLTEAVRRKPYSVVLLDEIEKAHPGVQDIFYQVFDKGTIKDGEGRDIDFKNTIIILTSNVGTELTMQLFEDPEIAPTIEGLREALQDDLLKVFKPAFLGRINVIPYVPLDSDSLTKIAKLQIERICQRFKNNYKAECIYTDDVVNYLIGISSDASAGARVIQQNIQKKLLPILSAKILEQLSNNKLINEINIDVINDTFDVKMK</sequence>
<dbReference type="SUPFAM" id="SSF81923">
    <property type="entry name" value="Double Clp-N motif"/>
    <property type="match status" value="1"/>
</dbReference>
<gene>
    <name evidence="8" type="primary">CLPB</name>
    <name evidence="8" type="ordered locus">PBPRA0673</name>
</gene>
<evidence type="ECO:0000256" key="1">
    <source>
        <dbReference type="ARBA" id="ARBA00008675"/>
    </source>
</evidence>
<evidence type="ECO:0000313" key="9">
    <source>
        <dbReference type="Proteomes" id="UP000000593"/>
    </source>
</evidence>
<dbReference type="KEGG" id="ppr:PBPRA0673"/>
<dbReference type="Gene3D" id="1.10.1780.10">
    <property type="entry name" value="Clp, N-terminal domain"/>
    <property type="match status" value="1"/>
</dbReference>
<keyword evidence="5" id="KW-0143">Chaperone</keyword>
<dbReference type="GO" id="GO:0005524">
    <property type="term" value="F:ATP binding"/>
    <property type="evidence" value="ECO:0007669"/>
    <property type="project" value="UniProtKB-KW"/>
</dbReference>
<dbReference type="PANTHER" id="PTHR11638:SF184">
    <property type="entry name" value="ATPASE WITH CHAPERONE ACTIVITY"/>
    <property type="match status" value="1"/>
</dbReference>
<dbReference type="SMART" id="SM01086">
    <property type="entry name" value="ClpB_D2-small"/>
    <property type="match status" value="1"/>
</dbReference>
<dbReference type="GO" id="GO:0016887">
    <property type="term" value="F:ATP hydrolysis activity"/>
    <property type="evidence" value="ECO:0007669"/>
    <property type="project" value="InterPro"/>
</dbReference>
<dbReference type="Pfam" id="PF10431">
    <property type="entry name" value="ClpB_D2-small"/>
    <property type="match status" value="1"/>
</dbReference>
<dbReference type="InterPro" id="IPR003959">
    <property type="entry name" value="ATPase_AAA_core"/>
</dbReference>
<evidence type="ECO:0000256" key="3">
    <source>
        <dbReference type="ARBA" id="ARBA00022741"/>
    </source>
</evidence>
<keyword evidence="4" id="KW-0067">ATP-binding</keyword>
<organism evidence="8 9">
    <name type="scientific">Photobacterium profundum (strain SS9)</name>
    <dbReference type="NCBI Taxonomy" id="298386"/>
    <lineage>
        <taxon>Bacteria</taxon>
        <taxon>Pseudomonadati</taxon>
        <taxon>Pseudomonadota</taxon>
        <taxon>Gammaproteobacteria</taxon>
        <taxon>Vibrionales</taxon>
        <taxon>Vibrionaceae</taxon>
        <taxon>Photobacterium</taxon>
    </lineage>
</organism>
<dbReference type="SUPFAM" id="SSF52540">
    <property type="entry name" value="P-loop containing nucleoside triphosphate hydrolases"/>
    <property type="match status" value="2"/>
</dbReference>
<dbReference type="Proteomes" id="UP000000593">
    <property type="component" value="Chromosome 1"/>
</dbReference>
<dbReference type="Gene3D" id="1.10.8.60">
    <property type="match status" value="1"/>
</dbReference>
<dbReference type="AlphaFoldDB" id="Q6LUD1"/>
<evidence type="ECO:0000259" key="6">
    <source>
        <dbReference type="SMART" id="SM00382"/>
    </source>
</evidence>
<evidence type="ECO:0000256" key="2">
    <source>
        <dbReference type="ARBA" id="ARBA00022737"/>
    </source>
</evidence>
<keyword evidence="2" id="KW-0677">Repeat</keyword>
<dbReference type="GO" id="GO:0034605">
    <property type="term" value="P:cellular response to heat"/>
    <property type="evidence" value="ECO:0007669"/>
    <property type="project" value="TreeGrafter"/>
</dbReference>
<feature type="domain" description="AAA+ ATPase" evidence="6">
    <location>
        <begin position="266"/>
        <end position="411"/>
    </location>
</feature>
<dbReference type="Gene3D" id="3.40.50.300">
    <property type="entry name" value="P-loop containing nucleotide triphosphate hydrolases"/>
    <property type="match status" value="3"/>
</dbReference>
<dbReference type="GO" id="GO:0005737">
    <property type="term" value="C:cytoplasm"/>
    <property type="evidence" value="ECO:0007669"/>
    <property type="project" value="TreeGrafter"/>
</dbReference>
<dbReference type="CDD" id="cd19499">
    <property type="entry name" value="RecA-like_ClpB_Hsp104-like"/>
    <property type="match status" value="1"/>
</dbReference>
<dbReference type="InterPro" id="IPR004176">
    <property type="entry name" value="Clp_R_N"/>
</dbReference>
<dbReference type="eggNOG" id="COG0542">
    <property type="taxonomic scope" value="Bacteria"/>
</dbReference>
<dbReference type="HOGENOM" id="CLU_005070_4_2_6"/>
<dbReference type="InterPro" id="IPR017729">
    <property type="entry name" value="ATPase_T6SS_ClpV1"/>
</dbReference>